<dbReference type="Proteomes" id="UP000076532">
    <property type="component" value="Unassembled WGS sequence"/>
</dbReference>
<dbReference type="EMBL" id="KV418636">
    <property type="protein sequence ID" value="KZP02382.1"/>
    <property type="molecule type" value="Genomic_DNA"/>
</dbReference>
<organism evidence="1 2">
    <name type="scientific">Athelia psychrophila</name>
    <dbReference type="NCBI Taxonomy" id="1759441"/>
    <lineage>
        <taxon>Eukaryota</taxon>
        <taxon>Fungi</taxon>
        <taxon>Dikarya</taxon>
        <taxon>Basidiomycota</taxon>
        <taxon>Agaricomycotina</taxon>
        <taxon>Agaricomycetes</taxon>
        <taxon>Agaricomycetidae</taxon>
        <taxon>Atheliales</taxon>
        <taxon>Atheliaceae</taxon>
        <taxon>Athelia</taxon>
    </lineage>
</organism>
<accession>A0A167SYS7</accession>
<gene>
    <name evidence="1" type="ORF">FIBSPDRAFT_976089</name>
</gene>
<keyword evidence="2" id="KW-1185">Reference proteome</keyword>
<evidence type="ECO:0000313" key="2">
    <source>
        <dbReference type="Proteomes" id="UP000076532"/>
    </source>
</evidence>
<sequence length="160" mass="17701">TLTRKNPSAKQIVGFRSASNTQKKGKQLAYIIKKGYSTDVCVQTIQPLSLQTTLREIPADMMMIVVMQELNSAISLSLQIWRRYMSQEQLEIELIVIDDERTGFVVAVDSWDKHLGPGRVHIGEGGGGGVMGLGVESMRDLNQYLKSKLILGPPKATLEV</sequence>
<evidence type="ECO:0000313" key="1">
    <source>
        <dbReference type="EMBL" id="KZP02382.1"/>
    </source>
</evidence>
<protein>
    <submittedName>
        <fullName evidence="1">Uncharacterized protein</fullName>
    </submittedName>
</protein>
<reference evidence="1 2" key="1">
    <citation type="journal article" date="2016" name="Mol. Biol. Evol.">
        <title>Comparative Genomics of Early-Diverging Mushroom-Forming Fungi Provides Insights into the Origins of Lignocellulose Decay Capabilities.</title>
        <authorList>
            <person name="Nagy L.G."/>
            <person name="Riley R."/>
            <person name="Tritt A."/>
            <person name="Adam C."/>
            <person name="Daum C."/>
            <person name="Floudas D."/>
            <person name="Sun H."/>
            <person name="Yadav J.S."/>
            <person name="Pangilinan J."/>
            <person name="Larsson K.H."/>
            <person name="Matsuura K."/>
            <person name="Barry K."/>
            <person name="Labutti K."/>
            <person name="Kuo R."/>
            <person name="Ohm R.A."/>
            <person name="Bhattacharya S.S."/>
            <person name="Shirouzu T."/>
            <person name="Yoshinaga Y."/>
            <person name="Martin F.M."/>
            <person name="Grigoriev I.V."/>
            <person name="Hibbett D.S."/>
        </authorList>
    </citation>
    <scope>NUCLEOTIDE SEQUENCE [LARGE SCALE GENOMIC DNA]</scope>
    <source>
        <strain evidence="1 2">CBS 109695</strain>
    </source>
</reference>
<name>A0A167SYS7_9AGAM</name>
<proteinExistence type="predicted"/>
<feature type="non-terminal residue" evidence="1">
    <location>
        <position position="1"/>
    </location>
</feature>
<dbReference type="AlphaFoldDB" id="A0A167SYS7"/>